<dbReference type="InterPro" id="IPR008884">
    <property type="entry name" value="TylF_MeTrfase"/>
</dbReference>
<evidence type="ECO:0008006" key="2">
    <source>
        <dbReference type="Google" id="ProtNLM"/>
    </source>
</evidence>
<evidence type="ECO:0000313" key="1">
    <source>
        <dbReference type="EMBL" id="SVE58616.1"/>
    </source>
</evidence>
<dbReference type="PANTHER" id="PTHR40036">
    <property type="entry name" value="MACROCIN O-METHYLTRANSFERASE"/>
    <property type="match status" value="1"/>
</dbReference>
<dbReference type="PANTHER" id="PTHR40036:SF1">
    <property type="entry name" value="MACROCIN O-METHYLTRANSFERASE"/>
    <property type="match status" value="1"/>
</dbReference>
<sequence>MALPEKSKMSVLEFAQLYRLHKEKLRNVALKTGQEGVPHRLITTNAVYAPWANDEDFGQTLKIVQGNSLVDDYCLYELWSLAGQLTKIPGDVIEVGAWKGGSGCLIASRFAKENIDVTSYLCDTFAGVVKAGEKDTFYKNGEHADSCVEEVEALAETLEVRGSIKILKGVFPDETGAELEDKKFRLCHIDVDS</sequence>
<organism evidence="1">
    <name type="scientific">marine metagenome</name>
    <dbReference type="NCBI Taxonomy" id="408172"/>
    <lineage>
        <taxon>unclassified sequences</taxon>
        <taxon>metagenomes</taxon>
        <taxon>ecological metagenomes</taxon>
    </lineage>
</organism>
<dbReference type="Gene3D" id="3.40.50.150">
    <property type="entry name" value="Vaccinia Virus protein VP39"/>
    <property type="match status" value="1"/>
</dbReference>
<dbReference type="AlphaFoldDB" id="A0A383EP19"/>
<protein>
    <recommendedName>
        <fullName evidence="2">O-methyltransferase domain-containing protein</fullName>
    </recommendedName>
</protein>
<dbReference type="Pfam" id="PF05711">
    <property type="entry name" value="TylF"/>
    <property type="match status" value="1"/>
</dbReference>
<dbReference type="EMBL" id="UINC01227643">
    <property type="protein sequence ID" value="SVE58616.1"/>
    <property type="molecule type" value="Genomic_DNA"/>
</dbReference>
<proteinExistence type="predicted"/>
<name>A0A383EP19_9ZZZZ</name>
<accession>A0A383EP19</accession>
<gene>
    <name evidence="1" type="ORF">METZ01_LOCUS511470</name>
</gene>
<reference evidence="1" key="1">
    <citation type="submission" date="2018-05" db="EMBL/GenBank/DDBJ databases">
        <authorList>
            <person name="Lanie J.A."/>
            <person name="Ng W.-L."/>
            <person name="Kazmierczak K.M."/>
            <person name="Andrzejewski T.M."/>
            <person name="Davidsen T.M."/>
            <person name="Wayne K.J."/>
            <person name="Tettelin H."/>
            <person name="Glass J.I."/>
            <person name="Rusch D."/>
            <person name="Podicherti R."/>
            <person name="Tsui H.-C.T."/>
            <person name="Winkler M.E."/>
        </authorList>
    </citation>
    <scope>NUCLEOTIDE SEQUENCE</scope>
</reference>
<dbReference type="InterPro" id="IPR029063">
    <property type="entry name" value="SAM-dependent_MTases_sf"/>
</dbReference>
<feature type="non-terminal residue" evidence="1">
    <location>
        <position position="193"/>
    </location>
</feature>